<dbReference type="Gene3D" id="3.20.80.10">
    <property type="entry name" value="Regulatory factor, effector binding domain"/>
    <property type="match status" value="1"/>
</dbReference>
<name>A0A2N3I7L8_9BACT</name>
<comment type="caution">
    <text evidence="2">The sequence shown here is derived from an EMBL/GenBank/DDBJ whole genome shotgun (WGS) entry which is preliminary data.</text>
</comment>
<feature type="domain" description="GyrI-like small molecule binding" evidence="1">
    <location>
        <begin position="21"/>
        <end position="201"/>
    </location>
</feature>
<keyword evidence="3" id="KW-1185">Reference proteome</keyword>
<dbReference type="Proteomes" id="UP000233618">
    <property type="component" value="Unassembled WGS sequence"/>
</dbReference>
<reference evidence="2 3" key="1">
    <citation type="journal article" date="2017" name="Front. Microbiol.">
        <title>Labilibaculum manganireducens gen. nov., sp. nov. and Labilibaculum filiforme sp. nov., Novel Bacteroidetes Isolated from Subsurface Sediments of the Baltic Sea.</title>
        <authorList>
            <person name="Vandieken V."/>
            <person name="Marshall I.P."/>
            <person name="Niemann H."/>
            <person name="Engelen B."/>
            <person name="Cypionka H."/>
        </authorList>
    </citation>
    <scope>NUCLEOTIDE SEQUENCE [LARGE SCALE GENOMIC DNA]</scope>
    <source>
        <strain evidence="2 3">59.10-2M</strain>
    </source>
</reference>
<dbReference type="Pfam" id="PF06445">
    <property type="entry name" value="GyrI-like"/>
    <property type="match status" value="1"/>
</dbReference>
<dbReference type="InterPro" id="IPR008319">
    <property type="entry name" value="GyrI-like_CCH_Lin2189-like"/>
</dbReference>
<evidence type="ECO:0000313" key="3">
    <source>
        <dbReference type="Proteomes" id="UP000233618"/>
    </source>
</evidence>
<dbReference type="RefSeq" id="WP_101310073.1">
    <property type="nucleotide sequence ID" value="NZ_MVDE01000016.1"/>
</dbReference>
<dbReference type="SUPFAM" id="SSF55136">
    <property type="entry name" value="Probable bacterial effector-binding domain"/>
    <property type="match status" value="1"/>
</dbReference>
<evidence type="ECO:0000259" key="1">
    <source>
        <dbReference type="Pfam" id="PF06445"/>
    </source>
</evidence>
<accession>A0A2N3I7L8</accession>
<dbReference type="InterPro" id="IPR029442">
    <property type="entry name" value="GyrI-like"/>
</dbReference>
<gene>
    <name evidence="2" type="ORF">BZG01_11850</name>
</gene>
<organism evidence="2 3">
    <name type="scientific">Labilibaculum manganireducens</name>
    <dbReference type="NCBI Taxonomy" id="1940525"/>
    <lineage>
        <taxon>Bacteria</taxon>
        <taxon>Pseudomonadati</taxon>
        <taxon>Bacteroidota</taxon>
        <taxon>Bacteroidia</taxon>
        <taxon>Marinilabiliales</taxon>
        <taxon>Marinifilaceae</taxon>
        <taxon>Labilibaculum</taxon>
    </lineage>
</organism>
<dbReference type="EMBL" id="MVDE01000016">
    <property type="protein sequence ID" value="PKQ66297.1"/>
    <property type="molecule type" value="Genomic_DNA"/>
</dbReference>
<dbReference type="AlphaFoldDB" id="A0A2N3I7L8"/>
<sequence length="204" mass="23820">MKKIDLKKKYKPFYSERKGSISIVEVPEFKYLQCIGQGNPNTSKDYQNAIEALYALSYKIKFAIRESKDVDYGVMPLECLWWMDDMNEFSRDRIDEWKWSAMIMQPNFITKEIVEAARHEVSKKKELPNLDNIELVDFCDGLSAQIMHIGSYADEAPSIAELHQYIAGNGFERHGKHREIYLNDPRRTSPENLKTIIRQPIINP</sequence>
<dbReference type="PIRSF" id="PIRSF031644">
    <property type="entry name" value="UCP031644"/>
    <property type="match status" value="1"/>
</dbReference>
<evidence type="ECO:0000313" key="2">
    <source>
        <dbReference type="EMBL" id="PKQ66297.1"/>
    </source>
</evidence>
<dbReference type="InterPro" id="IPR011256">
    <property type="entry name" value="Reg_factor_effector_dom_sf"/>
</dbReference>
<protein>
    <recommendedName>
        <fullName evidence="1">GyrI-like small molecule binding domain-containing protein</fullName>
    </recommendedName>
</protein>
<proteinExistence type="predicted"/>